<dbReference type="FunFam" id="2.40.50.90:FF:000011">
    <property type="entry name" value="Ribonuclease"/>
    <property type="match status" value="1"/>
</dbReference>
<dbReference type="InterPro" id="IPR047395">
    <property type="entry name" value="Tudor_AtTudor1-like"/>
</dbReference>
<comment type="caution">
    <text evidence="14">The sequence shown here is derived from an EMBL/GenBank/DDBJ whole genome shotgun (WGS) entry which is preliminary data.</text>
</comment>
<evidence type="ECO:0000256" key="5">
    <source>
        <dbReference type="ARBA" id="ARBA00022553"/>
    </source>
</evidence>
<dbReference type="CDD" id="cd09272">
    <property type="entry name" value="RNase_HI_RT_Ty1"/>
    <property type="match status" value="1"/>
</dbReference>
<dbReference type="CDD" id="cd20443">
    <property type="entry name" value="Tudor_AtTudor1-like"/>
    <property type="match status" value="1"/>
</dbReference>
<dbReference type="GO" id="GO:0006397">
    <property type="term" value="P:mRNA processing"/>
    <property type="evidence" value="ECO:0007669"/>
    <property type="project" value="UniProtKB-ARBA"/>
</dbReference>
<dbReference type="InterPro" id="IPR002999">
    <property type="entry name" value="Tudor"/>
</dbReference>
<dbReference type="Gene3D" id="2.40.50.90">
    <property type="match status" value="5"/>
</dbReference>
<dbReference type="SUPFAM" id="SSF56672">
    <property type="entry name" value="DNA/RNA polymerases"/>
    <property type="match status" value="1"/>
</dbReference>
<dbReference type="GO" id="GO:0048471">
    <property type="term" value="C:perinuclear region of cytoplasm"/>
    <property type="evidence" value="ECO:0007669"/>
    <property type="project" value="UniProtKB-SubCell"/>
</dbReference>
<keyword evidence="5" id="KW-0597">Phosphoprotein</keyword>
<dbReference type="GO" id="GO:0005829">
    <property type="term" value="C:cytosol"/>
    <property type="evidence" value="ECO:0007669"/>
    <property type="project" value="UniProtKB-ARBA"/>
</dbReference>
<evidence type="ECO:0000313" key="15">
    <source>
        <dbReference type="Proteomes" id="UP001231189"/>
    </source>
</evidence>
<keyword evidence="10" id="KW-0007">Acetylation</keyword>
<dbReference type="EMBL" id="JAUUTY010000006">
    <property type="protein sequence ID" value="KAK1617115.1"/>
    <property type="molecule type" value="Genomic_DNA"/>
</dbReference>
<comment type="subcellular location">
    <subcellularLocation>
        <location evidence="3">Cytoplasm</location>
        <location evidence="3">Perinuclear region</location>
    </subcellularLocation>
    <subcellularLocation>
        <location evidence="2">Cytoplasmic granule</location>
    </subcellularLocation>
    <subcellularLocation>
        <location evidence="1">Endoplasmic reticulum</location>
    </subcellularLocation>
</comment>
<dbReference type="GO" id="GO:0016787">
    <property type="term" value="F:hydrolase activity"/>
    <property type="evidence" value="ECO:0007669"/>
    <property type="project" value="UniProtKB-KW"/>
</dbReference>
<dbReference type="InterPro" id="IPR016071">
    <property type="entry name" value="Staphylococal_nuclease_OB-fold"/>
</dbReference>
<dbReference type="Pfam" id="PF14223">
    <property type="entry name" value="Retrotran_gag_2"/>
    <property type="match status" value="1"/>
</dbReference>
<dbReference type="Gene3D" id="2.30.30.140">
    <property type="match status" value="1"/>
</dbReference>
<dbReference type="GO" id="GO:0010372">
    <property type="term" value="P:positive regulation of gibberellin biosynthetic process"/>
    <property type="evidence" value="ECO:0007669"/>
    <property type="project" value="UniProtKB-ARBA"/>
</dbReference>
<dbReference type="InterPro" id="IPR035437">
    <property type="entry name" value="SNase_OB-fold_sf"/>
</dbReference>
<dbReference type="GO" id="GO:0034605">
    <property type="term" value="P:cellular response to heat"/>
    <property type="evidence" value="ECO:0007669"/>
    <property type="project" value="UniProtKB-ARBA"/>
</dbReference>
<dbReference type="InterPro" id="IPR025724">
    <property type="entry name" value="GAG-pre-integrase_dom"/>
</dbReference>
<dbReference type="InterPro" id="IPR043502">
    <property type="entry name" value="DNA/RNA_pol_sf"/>
</dbReference>
<feature type="domain" description="TNase-like" evidence="13">
    <location>
        <begin position="585"/>
        <end position="711"/>
    </location>
</feature>
<dbReference type="GO" id="GO:0000932">
    <property type="term" value="C:P-body"/>
    <property type="evidence" value="ECO:0007669"/>
    <property type="project" value="UniProtKB-ARBA"/>
</dbReference>
<evidence type="ECO:0000259" key="12">
    <source>
        <dbReference type="PROSITE" id="PS50304"/>
    </source>
</evidence>
<dbReference type="FunFam" id="2.30.30.140:FF:000018">
    <property type="entry name" value="Serine/threonine-protein kinase 31"/>
    <property type="match status" value="1"/>
</dbReference>
<dbReference type="FunFam" id="2.40.50.90:FF:000018">
    <property type="entry name" value="Ribonuclease"/>
    <property type="match status" value="1"/>
</dbReference>
<accession>A0AAD8R900</accession>
<dbReference type="PROSITE" id="PS50304">
    <property type="entry name" value="TUDOR"/>
    <property type="match status" value="1"/>
</dbReference>
<evidence type="ECO:0000256" key="4">
    <source>
        <dbReference type="ARBA" id="ARBA00022490"/>
    </source>
</evidence>
<evidence type="ECO:0000256" key="8">
    <source>
        <dbReference type="ARBA" id="ARBA00022801"/>
    </source>
</evidence>
<evidence type="ECO:0000256" key="7">
    <source>
        <dbReference type="ARBA" id="ARBA00022737"/>
    </source>
</evidence>
<evidence type="ECO:0000256" key="9">
    <source>
        <dbReference type="ARBA" id="ARBA00022824"/>
    </source>
</evidence>
<evidence type="ECO:0000259" key="13">
    <source>
        <dbReference type="PROSITE" id="PS50830"/>
    </source>
</evidence>
<dbReference type="SUPFAM" id="SSF50199">
    <property type="entry name" value="Staphylococcal nuclease"/>
    <property type="match status" value="5"/>
</dbReference>
<feature type="domain" description="TNase-like" evidence="13">
    <location>
        <begin position="851"/>
        <end position="965"/>
    </location>
</feature>
<dbReference type="GO" id="GO:0005635">
    <property type="term" value="C:nuclear envelope"/>
    <property type="evidence" value="ECO:0007669"/>
    <property type="project" value="UniProtKB-ARBA"/>
</dbReference>
<dbReference type="SMART" id="SM00333">
    <property type="entry name" value="TUDOR"/>
    <property type="match status" value="1"/>
</dbReference>
<keyword evidence="9" id="KW-0256">Endoplasmic reticulum</keyword>
<name>A0AAD8R900_LOLMU</name>
<organism evidence="14 15">
    <name type="scientific">Lolium multiflorum</name>
    <name type="common">Italian ryegrass</name>
    <name type="synonym">Lolium perenne subsp. multiflorum</name>
    <dbReference type="NCBI Taxonomy" id="4521"/>
    <lineage>
        <taxon>Eukaryota</taxon>
        <taxon>Viridiplantae</taxon>
        <taxon>Streptophyta</taxon>
        <taxon>Embryophyta</taxon>
        <taxon>Tracheophyta</taxon>
        <taxon>Spermatophyta</taxon>
        <taxon>Magnoliopsida</taxon>
        <taxon>Liliopsida</taxon>
        <taxon>Poales</taxon>
        <taxon>Poaceae</taxon>
        <taxon>BOP clade</taxon>
        <taxon>Pooideae</taxon>
        <taxon>Poodae</taxon>
        <taxon>Poeae</taxon>
        <taxon>Poeae Chloroplast Group 2 (Poeae type)</taxon>
        <taxon>Loliodinae</taxon>
        <taxon>Loliinae</taxon>
        <taxon>Lolium</taxon>
    </lineage>
</organism>
<dbReference type="GO" id="GO:0010494">
    <property type="term" value="C:cytoplasmic stress granule"/>
    <property type="evidence" value="ECO:0007669"/>
    <property type="project" value="UniProtKB-ARBA"/>
</dbReference>
<dbReference type="Pfam" id="PF00567">
    <property type="entry name" value="TUDOR"/>
    <property type="match status" value="1"/>
</dbReference>
<reference evidence="14" key="1">
    <citation type="submission" date="2023-07" db="EMBL/GenBank/DDBJ databases">
        <title>A chromosome-level genome assembly of Lolium multiflorum.</title>
        <authorList>
            <person name="Chen Y."/>
            <person name="Copetti D."/>
            <person name="Kolliker R."/>
            <person name="Studer B."/>
        </authorList>
    </citation>
    <scope>NUCLEOTIDE SEQUENCE</scope>
    <source>
        <strain evidence="14">02402/16</strain>
        <tissue evidence="14">Leaf</tissue>
    </source>
</reference>
<evidence type="ECO:0000256" key="6">
    <source>
        <dbReference type="ARBA" id="ARBA00022722"/>
    </source>
</evidence>
<feature type="domain" description="TNase-like" evidence="13">
    <location>
        <begin position="378"/>
        <end position="555"/>
    </location>
</feature>
<dbReference type="GO" id="GO:0004518">
    <property type="term" value="F:nuclease activity"/>
    <property type="evidence" value="ECO:0007669"/>
    <property type="project" value="UniProtKB-KW"/>
</dbReference>
<dbReference type="GO" id="GO:0006402">
    <property type="term" value="P:mRNA catabolic process"/>
    <property type="evidence" value="ECO:0007669"/>
    <property type="project" value="UniProtKB-ARBA"/>
</dbReference>
<dbReference type="Proteomes" id="UP001231189">
    <property type="component" value="Unassembled WGS sequence"/>
</dbReference>
<feature type="domain" description="TNase-like" evidence="13">
    <location>
        <begin position="183"/>
        <end position="364"/>
    </location>
</feature>
<keyword evidence="8" id="KW-0378">Hydrolase</keyword>
<feature type="compositionally biased region" description="Basic and acidic residues" evidence="11">
    <location>
        <begin position="1226"/>
        <end position="1259"/>
    </location>
</feature>
<protein>
    <submittedName>
        <fullName evidence="14">Uncharacterized protein</fullName>
    </submittedName>
</protein>
<evidence type="ECO:0000256" key="3">
    <source>
        <dbReference type="ARBA" id="ARBA00004556"/>
    </source>
</evidence>
<dbReference type="FunFam" id="2.40.50.90:FF:000010">
    <property type="entry name" value="Ribonuclease"/>
    <property type="match status" value="1"/>
</dbReference>
<dbReference type="GO" id="GO:0005783">
    <property type="term" value="C:endoplasmic reticulum"/>
    <property type="evidence" value="ECO:0007669"/>
    <property type="project" value="UniProtKB-SubCell"/>
</dbReference>
<evidence type="ECO:0000256" key="10">
    <source>
        <dbReference type="ARBA" id="ARBA00022990"/>
    </source>
</evidence>
<dbReference type="SMART" id="SM00318">
    <property type="entry name" value="SNc"/>
    <property type="match status" value="4"/>
</dbReference>
<sequence>MAATTGPSGWLRGKVKAVTSGDCLLIMGSTKAEIPPEKSITLSYLMAPRLARRNGVDEPFAWESREFLRKLCIGKEVTFRVDYTAPNIGREFGTVFLGDKNVAYSVVAAGWARVKEQGPKGGEQSPYLAELQRLEEVAKQQDLGRWSKEPGAAEESIRDLPPSAIGESSGFDAKGFAVANKGNSLEAIVEQVRDGSTVRVYLLPSFQFVQIYVAGVQAPSMGRRPPNPAVVTEVEGTADGTTNGDDSGETPAPLTTAQRLAASAVSTEIPADRFGREAKHFTETRVLNRDVRIVVEGTDSFNNIIGSVYYPDGDTAKDLSLELVENGLAKYVEWSANMLDVEIKVKLKNAELQAKKEQLRIWTGFKPPVTNSKPIHDQKFTGKVVEVVSGDCIIVADDAAPYGSPSAERRINLSSIRAPKLGNPRREDNKPETFARESKEFLRTRLIGKQVTVEMEYSRRISTVDGQNAVPATNMADTKVLDYGSVFLGSPVQAGGDDIPSTGDQPRVNVAELLLSRGFAEISKHRDYEERSHYFDALLAAHSRAEKSKKGLHSAKLSPVMHITDLTTVSAKKAKDFLPFLQRNRRQAAIVEYVFSGHRFKLTIPKETCSIAFSLSGVRCPGRDEPYSSEAIALMRRIILQRDVEIEVETVDRNGTFLGSLWESKTNISSVLLEAGLAKLSSFGLDRIADAHILTKAEQSAKKKKLKIWENYVEGEEVTNGSASESKQKEILKVVVTEVLGGGKFYAQTIGDQRVSSIQQQLASLTLKEAPVIGAFNPVKGEIVLAQFSLDNSWNRAMIVSGPRGGVVSVDDKFEVFYIDYGNQEVVPYSRIRPASPSVSSSPALAQLCSLAYIKVPGLEDDYGQEAAEYLSECLLGNSKQYRAMIEERDTTGGKSKGQGTGTVFIVTLVDAETESSINAAMLEEGLARLERSKRWDTNERKTALRNLEQFQEKAKKERLRLWQYGDVESDEEEPAPALVVARSRRLPSPATTHCVSEPAIGGPDYAPVSPWTIVIEPVFFGSRVYEMSSLKFDLPQLDYTTRFALWQVKMRAILANLQIWMKRSMLCEKAKDTWTDAEKRKDRKALSLIQLYLSNNILQEVLQEKTTAELWVKLEEICLSKDLTGRLHVKMKLFSHKLQEGGSVMNHLSSWKEIVSDLQSIEVKYEDEDLGLLLLCSLPNSFSNFRDTILLSREKLTLVEVYDALQQKEKMKSMVQAESSSSKAEALEVRGRPEQRDNYYHNNRDKSKGDRGRSKSKGRDKFCRYCKKSNHNIDDCWKLQNKEKRNGTYQPKNNDGNGKAAVVTGGGSTLPGIAAAVSSDESSKTNLWHKRLGHMNELGMAELAKRELIDGCDFGKLEFYEHCIFGVKAYRLWNPETKKIVLSRNVVFNEAVMFNDSSSTDISDAIDSPDVSDDEQHRIGVQVEHAKENENVVPETNNDDNDVPPSPPIVEHDIEPATYTEAIALVDKEKWHSSIRAFFGIVAMHDLELEQLDVKTAFLHGELEEEIYMDQPEGYVVPGKEDLVCKLKRSLYGLKQSPRQWYKRFDSFMLTHGFERSQYDSCVYIKFVNGSPIYLLLYVDDMLIAAKSMKEITILKNQLSSEFEMKDLGPAKKILGMEIKRDRKSSLLFLSREKYIEKVLHRFNMHDAKSVTTPIASHFKLSALQCPSSEDDVEYMSRVPYSSAVGSLMYAMVCSRPDLSYAMSLVSRYMANPGKEHWKVVQWIFRKATLQDAVAQSTEAEYMDIAEADQMFHERTKHIDIKYHAIRDVVAKGKVKVCKISTHDNPADMMTKPVPVSKFELCSSLVGITV</sequence>
<evidence type="ECO:0000256" key="1">
    <source>
        <dbReference type="ARBA" id="ARBA00004240"/>
    </source>
</evidence>
<feature type="region of interest" description="Disordered" evidence="11">
    <location>
        <begin position="1214"/>
        <end position="1259"/>
    </location>
</feature>
<dbReference type="Pfam" id="PF00565">
    <property type="entry name" value="SNase"/>
    <property type="match status" value="5"/>
</dbReference>
<keyword evidence="6" id="KW-0540">Nuclease</keyword>
<proteinExistence type="predicted"/>
<dbReference type="PANTHER" id="PTHR12302">
    <property type="entry name" value="EBNA2 BINDING PROTEIN P100"/>
    <property type="match status" value="1"/>
</dbReference>
<dbReference type="FunFam" id="2.40.50.90:FF:000015">
    <property type="entry name" value="Ribonuclease"/>
    <property type="match status" value="1"/>
</dbReference>
<evidence type="ECO:0000256" key="2">
    <source>
        <dbReference type="ARBA" id="ARBA00004463"/>
    </source>
</evidence>
<keyword evidence="7" id="KW-0677">Repeat</keyword>
<dbReference type="Pfam" id="PF13976">
    <property type="entry name" value="gag_pre-integrs"/>
    <property type="match status" value="1"/>
</dbReference>
<feature type="domain" description="Tudor" evidence="12">
    <location>
        <begin position="777"/>
        <end position="842"/>
    </location>
</feature>
<dbReference type="GO" id="GO:0003729">
    <property type="term" value="F:mRNA binding"/>
    <property type="evidence" value="ECO:0007669"/>
    <property type="project" value="UniProtKB-ARBA"/>
</dbReference>
<dbReference type="PROSITE" id="PS50830">
    <property type="entry name" value="TNASE_3"/>
    <property type="match status" value="5"/>
</dbReference>
<dbReference type="Pfam" id="PF07727">
    <property type="entry name" value="RVT_2"/>
    <property type="match status" value="1"/>
</dbReference>
<dbReference type="SUPFAM" id="SSF63748">
    <property type="entry name" value="Tudor/PWWP/MBT"/>
    <property type="match status" value="1"/>
</dbReference>
<evidence type="ECO:0000256" key="11">
    <source>
        <dbReference type="SAM" id="MobiDB-lite"/>
    </source>
</evidence>
<dbReference type="GO" id="GO:0009651">
    <property type="term" value="P:response to salt stress"/>
    <property type="evidence" value="ECO:0007669"/>
    <property type="project" value="UniProtKB-ARBA"/>
</dbReference>
<feature type="domain" description="TNase-like" evidence="13">
    <location>
        <begin position="9"/>
        <end position="148"/>
    </location>
</feature>
<dbReference type="InterPro" id="IPR013103">
    <property type="entry name" value="RVT_2"/>
</dbReference>
<keyword evidence="4" id="KW-0963">Cytoplasm</keyword>
<dbReference type="PANTHER" id="PTHR12302:SF2">
    <property type="entry name" value="STAPHYLOCOCCAL NUCLEASE DOMAIN-CONTAINING PROTEIN 1"/>
    <property type="match status" value="1"/>
</dbReference>
<keyword evidence="15" id="KW-1185">Reference proteome</keyword>
<evidence type="ECO:0000313" key="14">
    <source>
        <dbReference type="EMBL" id="KAK1617115.1"/>
    </source>
</evidence>
<gene>
    <name evidence="14" type="ORF">QYE76_022632</name>
</gene>
<feature type="region of interest" description="Disordered" evidence="11">
    <location>
        <begin position="142"/>
        <end position="161"/>
    </location>
</feature>